<evidence type="ECO:0000313" key="4">
    <source>
        <dbReference type="EMBL" id="RCK51789.1"/>
    </source>
</evidence>
<dbReference type="NCBIfam" id="TIGR03317">
    <property type="entry name" value="ygfZ_signature"/>
    <property type="match status" value="1"/>
</dbReference>
<dbReference type="Gene3D" id="3.30.1360.120">
    <property type="entry name" value="Probable tRNA modification gtpase trme, domain 1"/>
    <property type="match status" value="1"/>
</dbReference>
<dbReference type="EMBL" id="JPWH01000005">
    <property type="protein sequence ID" value="RCK51789.1"/>
    <property type="molecule type" value="Genomic_DNA"/>
</dbReference>
<proteinExistence type="predicted"/>
<organism evidence="4 5">
    <name type="scientific">Thalassospira profundimaris</name>
    <dbReference type="NCBI Taxonomy" id="502049"/>
    <lineage>
        <taxon>Bacteria</taxon>
        <taxon>Pseudomonadati</taxon>
        <taxon>Pseudomonadota</taxon>
        <taxon>Alphaproteobacteria</taxon>
        <taxon>Rhodospirillales</taxon>
        <taxon>Thalassospiraceae</taxon>
        <taxon>Thalassospira</taxon>
    </lineage>
</organism>
<dbReference type="InterPro" id="IPR057460">
    <property type="entry name" value="CAF17_C"/>
</dbReference>
<name>A0A367XED2_9PROT</name>
<evidence type="ECO:0000259" key="2">
    <source>
        <dbReference type="Pfam" id="PF01571"/>
    </source>
</evidence>
<dbReference type="OrthoDB" id="9796287at2"/>
<evidence type="ECO:0000259" key="3">
    <source>
        <dbReference type="Pfam" id="PF25455"/>
    </source>
</evidence>
<dbReference type="InterPro" id="IPR045179">
    <property type="entry name" value="YgfZ/GcvT"/>
</dbReference>
<keyword evidence="4" id="KW-0808">Transferase</keyword>
<protein>
    <submittedName>
        <fullName evidence="4">Aminomethyltransferase</fullName>
    </submittedName>
</protein>
<dbReference type="RefSeq" id="WP_114087991.1">
    <property type="nucleotide sequence ID" value="NZ_JPWH01000005.1"/>
</dbReference>
<sequence>MSETLYTPLPDRAVIRVSGPDRVDFLQGLVSNNVEKISPEQSGYGALLTPQGKFLYDFFMYYQDEDSLLIECEGGERAESLFKKLRMYKLRAKVELTDVSNDYDVFAVFGDNAASALSLPEQAGSTARLADGIKAVDPRLTAMGCRVLLPKGEEGTLAGTGSVKSTIEAYHEQRVRLGLPNGSEELEVDKAILLENGFEELGGVDFKKGCYMGQELTARTKYRGLVRKRLLPIEIDGPTPEVGSQIMNDDREAGIIKSIHGNSGLAMIRLERVDKEATLNAGDARITVHIPDWVQLPARD</sequence>
<dbReference type="GO" id="GO:0008168">
    <property type="term" value="F:methyltransferase activity"/>
    <property type="evidence" value="ECO:0007669"/>
    <property type="project" value="UniProtKB-KW"/>
</dbReference>
<gene>
    <name evidence="4" type="ORF">TH25_09025</name>
</gene>
<dbReference type="InterPro" id="IPR006222">
    <property type="entry name" value="GCVT_N"/>
</dbReference>
<reference evidence="4 5" key="1">
    <citation type="submission" date="2014-07" db="EMBL/GenBank/DDBJ databases">
        <title>Draft genome sequence of Thalassospira profundimaris S25-3-2.</title>
        <authorList>
            <person name="Lai Q."/>
            <person name="Shao Z."/>
        </authorList>
    </citation>
    <scope>NUCLEOTIDE SEQUENCE [LARGE SCALE GENOMIC DNA]</scope>
    <source>
        <strain evidence="4 5">S25-3-2</strain>
    </source>
</reference>
<dbReference type="Pfam" id="PF25455">
    <property type="entry name" value="Beta-barrel_CAF17_C"/>
    <property type="match status" value="1"/>
</dbReference>
<dbReference type="Proteomes" id="UP000252517">
    <property type="component" value="Unassembled WGS sequence"/>
</dbReference>
<keyword evidence="1" id="KW-0809">Transit peptide</keyword>
<comment type="caution">
    <text evidence="4">The sequence shown here is derived from an EMBL/GenBank/DDBJ whole genome shotgun (WGS) entry which is preliminary data.</text>
</comment>
<dbReference type="AlphaFoldDB" id="A0A367XED2"/>
<dbReference type="PANTHER" id="PTHR22602">
    <property type="entry name" value="TRANSFERASE CAF17, MITOCHONDRIAL-RELATED"/>
    <property type="match status" value="1"/>
</dbReference>
<evidence type="ECO:0000313" key="5">
    <source>
        <dbReference type="Proteomes" id="UP000252517"/>
    </source>
</evidence>
<feature type="domain" description="GCVT N-terminal" evidence="2">
    <location>
        <begin position="15"/>
        <end position="118"/>
    </location>
</feature>
<accession>A0A367XED2</accession>
<dbReference type="SUPFAM" id="SSF103025">
    <property type="entry name" value="Folate-binding domain"/>
    <property type="match status" value="1"/>
</dbReference>
<dbReference type="InterPro" id="IPR027266">
    <property type="entry name" value="TrmE/GcvT-like"/>
</dbReference>
<evidence type="ECO:0000256" key="1">
    <source>
        <dbReference type="ARBA" id="ARBA00022946"/>
    </source>
</evidence>
<feature type="domain" description="CAF17 C-terminal" evidence="3">
    <location>
        <begin position="227"/>
        <end position="295"/>
    </location>
</feature>
<keyword evidence="4" id="KW-0489">Methyltransferase</keyword>
<dbReference type="PANTHER" id="PTHR22602:SF0">
    <property type="entry name" value="TRANSFERASE CAF17, MITOCHONDRIAL-RELATED"/>
    <property type="match status" value="1"/>
</dbReference>
<dbReference type="GO" id="GO:0032259">
    <property type="term" value="P:methylation"/>
    <property type="evidence" value="ECO:0007669"/>
    <property type="project" value="UniProtKB-KW"/>
</dbReference>
<dbReference type="GO" id="GO:0016226">
    <property type="term" value="P:iron-sulfur cluster assembly"/>
    <property type="evidence" value="ECO:0007669"/>
    <property type="project" value="TreeGrafter"/>
</dbReference>
<dbReference type="InterPro" id="IPR017703">
    <property type="entry name" value="YgfZ/GCV_T_CS"/>
</dbReference>
<dbReference type="Pfam" id="PF01571">
    <property type="entry name" value="GCV_T"/>
    <property type="match status" value="1"/>
</dbReference>